<evidence type="ECO:0000256" key="7">
    <source>
        <dbReference type="ARBA" id="ARBA00023136"/>
    </source>
</evidence>
<dbReference type="Gene3D" id="1.10.287.1260">
    <property type="match status" value="1"/>
</dbReference>
<dbReference type="PANTHER" id="PTHR30460:SF0">
    <property type="entry name" value="MODERATE CONDUCTANCE MECHANOSENSITIVE CHANNEL YBIO"/>
    <property type="match status" value="1"/>
</dbReference>
<dbReference type="SUPFAM" id="SSF50182">
    <property type="entry name" value="Sm-like ribonucleoproteins"/>
    <property type="match status" value="1"/>
</dbReference>
<evidence type="ECO:0000256" key="6">
    <source>
        <dbReference type="ARBA" id="ARBA00022989"/>
    </source>
</evidence>
<dbReference type="Gene3D" id="2.30.30.60">
    <property type="match status" value="1"/>
</dbReference>
<feature type="signal peptide" evidence="9">
    <location>
        <begin position="1"/>
        <end position="23"/>
    </location>
</feature>
<proteinExistence type="inferred from homology"/>
<evidence type="ECO:0000256" key="8">
    <source>
        <dbReference type="SAM" id="Phobius"/>
    </source>
</evidence>
<keyword evidence="12" id="KW-1185">Reference proteome</keyword>
<dbReference type="InterPro" id="IPR023408">
    <property type="entry name" value="MscS_beta-dom_sf"/>
</dbReference>
<feature type="domain" description="Mechanosensitive ion channel MscS" evidence="10">
    <location>
        <begin position="238"/>
        <end position="300"/>
    </location>
</feature>
<dbReference type="EMBL" id="JASCXX010000014">
    <property type="protein sequence ID" value="MDI6449863.1"/>
    <property type="molecule type" value="Genomic_DNA"/>
</dbReference>
<evidence type="ECO:0000259" key="10">
    <source>
        <dbReference type="Pfam" id="PF00924"/>
    </source>
</evidence>
<evidence type="ECO:0000256" key="5">
    <source>
        <dbReference type="ARBA" id="ARBA00022692"/>
    </source>
</evidence>
<evidence type="ECO:0000256" key="9">
    <source>
        <dbReference type="SAM" id="SignalP"/>
    </source>
</evidence>
<keyword evidence="5 8" id="KW-0812">Transmembrane</keyword>
<dbReference type="InterPro" id="IPR045276">
    <property type="entry name" value="YbiO_bact"/>
</dbReference>
<feature type="transmembrane region" description="Helical" evidence="8">
    <location>
        <begin position="143"/>
        <end position="168"/>
    </location>
</feature>
<evidence type="ECO:0000256" key="4">
    <source>
        <dbReference type="ARBA" id="ARBA00022475"/>
    </source>
</evidence>
<feature type="chain" id="PRO_5043891133" evidence="9">
    <location>
        <begin position="24"/>
        <end position="422"/>
    </location>
</feature>
<keyword evidence="6 8" id="KW-1133">Transmembrane helix</keyword>
<dbReference type="AlphaFoldDB" id="A0AAW6U3R5"/>
<protein>
    <submittedName>
        <fullName evidence="11">Mechanosensitive ion channel</fullName>
    </submittedName>
</protein>
<keyword evidence="4" id="KW-1003">Cell membrane</keyword>
<dbReference type="SUPFAM" id="SSF82861">
    <property type="entry name" value="Mechanosensitive channel protein MscS (YggB), transmembrane region"/>
    <property type="match status" value="1"/>
</dbReference>
<dbReference type="GO" id="GO:0008381">
    <property type="term" value="F:mechanosensitive monoatomic ion channel activity"/>
    <property type="evidence" value="ECO:0007669"/>
    <property type="project" value="InterPro"/>
</dbReference>
<evidence type="ECO:0000313" key="11">
    <source>
        <dbReference type="EMBL" id="MDI6449863.1"/>
    </source>
</evidence>
<dbReference type="Gene3D" id="3.30.70.100">
    <property type="match status" value="1"/>
</dbReference>
<comment type="caution">
    <text evidence="11">The sequence shown here is derived from an EMBL/GenBank/DDBJ whole genome shotgun (WGS) entry which is preliminary data.</text>
</comment>
<dbReference type="GO" id="GO:0005886">
    <property type="term" value="C:plasma membrane"/>
    <property type="evidence" value="ECO:0007669"/>
    <property type="project" value="UniProtKB-SubCell"/>
</dbReference>
<organism evidence="11 12">
    <name type="scientific">Anaerobaca lacustris</name>
    <dbReference type="NCBI Taxonomy" id="3044600"/>
    <lineage>
        <taxon>Bacteria</taxon>
        <taxon>Pseudomonadati</taxon>
        <taxon>Planctomycetota</taxon>
        <taxon>Phycisphaerae</taxon>
        <taxon>Sedimentisphaerales</taxon>
        <taxon>Anaerobacaceae</taxon>
        <taxon>Anaerobaca</taxon>
    </lineage>
</organism>
<feature type="transmembrane region" description="Helical" evidence="8">
    <location>
        <begin position="217"/>
        <end position="239"/>
    </location>
</feature>
<name>A0AAW6U3R5_9BACT</name>
<evidence type="ECO:0000256" key="1">
    <source>
        <dbReference type="ARBA" id="ARBA00004141"/>
    </source>
</evidence>
<sequence length="422" mass="47136">MLSRCVSLWATGVVLLAATGTWAGDSSDAPLPTIIGQEQAKATRASLVGDWTGPAGTLRLYSDERFEIGHEEGTYRIEDGTLVLQTDGSEVTYRFELNGKELTLSGGDLTGPLKLTRLPRFGDSLHRRSDWSVSAMKARGRRILVIVVVVAACHVAVYALRRLLYFVIYSDRGPLKFLFRRHKNRTMTMYSLALNVSRYVIYLLAIGFILTELGVNYTMYFASLSVIGLAIGFGSQGLVQDMVTGFFIVFEEQFNVGDMVEIPPHTGIVEELGLRMTRLRNYLGQRVVIPNRNIAVVGNYLRGAQQVYLDVAVTENADAGEATHTLERVGRDVADQFQDIVLTPPASRGEISLSTGQRFLRLHLAIWPQQQWIVDQELVPRIKATMESKGFDIPGERIVVFYHPRESGAILRRARRKAERLS</sequence>
<dbReference type="InterPro" id="IPR011014">
    <property type="entry name" value="MscS_channel_TM-2"/>
</dbReference>
<evidence type="ECO:0000256" key="2">
    <source>
        <dbReference type="ARBA" id="ARBA00004236"/>
    </source>
</evidence>
<comment type="subcellular location">
    <subcellularLocation>
        <location evidence="2">Cell membrane</location>
    </subcellularLocation>
    <subcellularLocation>
        <location evidence="1">Membrane</location>
        <topology evidence="1">Multi-pass membrane protein</topology>
    </subcellularLocation>
</comment>
<dbReference type="PANTHER" id="PTHR30460">
    <property type="entry name" value="MODERATE CONDUCTANCE MECHANOSENSITIVE CHANNEL YBIO"/>
    <property type="match status" value="1"/>
</dbReference>
<dbReference type="RefSeq" id="WP_349245273.1">
    <property type="nucleotide sequence ID" value="NZ_JASCXX010000014.1"/>
</dbReference>
<accession>A0AAW6U3R5</accession>
<dbReference type="InterPro" id="IPR010920">
    <property type="entry name" value="LSM_dom_sf"/>
</dbReference>
<keyword evidence="7 8" id="KW-0472">Membrane</keyword>
<gene>
    <name evidence="11" type="ORF">QJ522_12465</name>
</gene>
<evidence type="ECO:0000313" key="12">
    <source>
        <dbReference type="Proteomes" id="UP001431776"/>
    </source>
</evidence>
<dbReference type="InterPro" id="IPR006685">
    <property type="entry name" value="MscS_channel_2nd"/>
</dbReference>
<keyword evidence="9" id="KW-0732">Signal</keyword>
<dbReference type="Pfam" id="PF00924">
    <property type="entry name" value="MS_channel_2nd"/>
    <property type="match status" value="1"/>
</dbReference>
<reference evidence="11" key="1">
    <citation type="submission" date="2023-05" db="EMBL/GenBank/DDBJ databases">
        <title>Anaerotaeda fermentans gen. nov., sp. nov., a novel anaerobic planctomycete of the new family within the order Sedimentisphaerales isolated from Taman Peninsula, Russia.</title>
        <authorList>
            <person name="Khomyakova M.A."/>
            <person name="Merkel A.Y."/>
            <person name="Slobodkin A.I."/>
        </authorList>
    </citation>
    <scope>NUCLEOTIDE SEQUENCE</scope>
    <source>
        <strain evidence="11">M17dextr</strain>
    </source>
</reference>
<dbReference type="Proteomes" id="UP001431776">
    <property type="component" value="Unassembled WGS sequence"/>
</dbReference>
<feature type="transmembrane region" description="Helical" evidence="8">
    <location>
        <begin position="189"/>
        <end position="211"/>
    </location>
</feature>
<evidence type="ECO:0000256" key="3">
    <source>
        <dbReference type="ARBA" id="ARBA00008017"/>
    </source>
</evidence>
<comment type="similarity">
    <text evidence="3">Belongs to the MscS (TC 1.A.23) family.</text>
</comment>